<dbReference type="Proteomes" id="UP000885986">
    <property type="component" value="Unassembled WGS sequence"/>
</dbReference>
<name>A0A7C2TKC1_9BACT</name>
<dbReference type="InterPro" id="IPR000551">
    <property type="entry name" value="MerR-type_HTH_dom"/>
</dbReference>
<keyword evidence="1" id="KW-0238">DNA-binding</keyword>
<dbReference type="SUPFAM" id="SSF46955">
    <property type="entry name" value="Putative DNA-binding domain"/>
    <property type="match status" value="1"/>
</dbReference>
<dbReference type="SMART" id="SM00422">
    <property type="entry name" value="HTH_MERR"/>
    <property type="match status" value="1"/>
</dbReference>
<dbReference type="CDD" id="cd04765">
    <property type="entry name" value="HTH_MlrA-like_sg2"/>
    <property type="match status" value="1"/>
</dbReference>
<reference evidence="4" key="1">
    <citation type="journal article" date="2020" name="mSystems">
        <title>Genome- and Community-Level Interaction Insights into Carbon Utilization and Element Cycling Functions of Hydrothermarchaeota in Hydrothermal Sediment.</title>
        <authorList>
            <person name="Zhou Z."/>
            <person name="Liu Y."/>
            <person name="Xu W."/>
            <person name="Pan J."/>
            <person name="Luo Z.H."/>
            <person name="Li M."/>
        </authorList>
    </citation>
    <scope>NUCLEOTIDE SEQUENCE [LARGE SCALE GENOMIC DNA]</scope>
    <source>
        <strain evidence="4">SpSt-1224</strain>
    </source>
</reference>
<comment type="caution">
    <text evidence="4">The sequence shown here is derived from an EMBL/GenBank/DDBJ whole genome shotgun (WGS) entry which is preliminary data.</text>
</comment>
<dbReference type="PANTHER" id="PTHR30204:SF15">
    <property type="entry name" value="BLL5018 PROTEIN"/>
    <property type="match status" value="1"/>
</dbReference>
<dbReference type="InterPro" id="IPR009061">
    <property type="entry name" value="DNA-bd_dom_put_sf"/>
</dbReference>
<feature type="region of interest" description="Disordered" evidence="2">
    <location>
        <begin position="82"/>
        <end position="125"/>
    </location>
</feature>
<dbReference type="PANTHER" id="PTHR30204">
    <property type="entry name" value="REDOX-CYCLING DRUG-SENSING TRANSCRIPTIONAL ACTIVATOR SOXR"/>
    <property type="match status" value="1"/>
</dbReference>
<evidence type="ECO:0000256" key="2">
    <source>
        <dbReference type="SAM" id="MobiDB-lite"/>
    </source>
</evidence>
<feature type="domain" description="HTH merR-type" evidence="3">
    <location>
        <begin position="12"/>
        <end position="82"/>
    </location>
</feature>
<dbReference type="GO" id="GO:0003700">
    <property type="term" value="F:DNA-binding transcription factor activity"/>
    <property type="evidence" value="ECO:0007669"/>
    <property type="project" value="InterPro"/>
</dbReference>
<evidence type="ECO:0000259" key="3">
    <source>
        <dbReference type="PROSITE" id="PS50937"/>
    </source>
</evidence>
<dbReference type="Gene3D" id="1.10.1660.10">
    <property type="match status" value="1"/>
</dbReference>
<dbReference type="AlphaFoldDB" id="A0A7C2TKC1"/>
<evidence type="ECO:0000256" key="1">
    <source>
        <dbReference type="ARBA" id="ARBA00023125"/>
    </source>
</evidence>
<proteinExistence type="predicted"/>
<dbReference type="PROSITE" id="PS50937">
    <property type="entry name" value="HTH_MERR_2"/>
    <property type="match status" value="1"/>
</dbReference>
<protein>
    <submittedName>
        <fullName evidence="4">MerR family transcriptional regulator</fullName>
    </submittedName>
</protein>
<dbReference type="EMBL" id="DSDS01000157">
    <property type="protein sequence ID" value="HET98445.1"/>
    <property type="molecule type" value="Genomic_DNA"/>
</dbReference>
<evidence type="ECO:0000313" key="4">
    <source>
        <dbReference type="EMBL" id="HET98445.1"/>
    </source>
</evidence>
<sequence>MDQETPIPDKLYFKIGEVCEITGVKQHVLRYWESEFRILSPQRANSRQRLYRRADVENILRIKRLLKEEGFTISGAKKLLARERRGRASPFPPAAGGSGSAKGERPAPPSTVTSSSAGEEKPGVSSLFGGIKQELLDLQKILER</sequence>
<dbReference type="GO" id="GO:0003677">
    <property type="term" value="F:DNA binding"/>
    <property type="evidence" value="ECO:0007669"/>
    <property type="project" value="UniProtKB-KW"/>
</dbReference>
<dbReference type="Pfam" id="PF13411">
    <property type="entry name" value="MerR_1"/>
    <property type="match status" value="1"/>
</dbReference>
<gene>
    <name evidence="4" type="ORF">ENN98_07115</name>
</gene>
<organism evidence="4">
    <name type="scientific">Desulfurivibrio alkaliphilus</name>
    <dbReference type="NCBI Taxonomy" id="427923"/>
    <lineage>
        <taxon>Bacteria</taxon>
        <taxon>Pseudomonadati</taxon>
        <taxon>Thermodesulfobacteriota</taxon>
        <taxon>Desulfobulbia</taxon>
        <taxon>Desulfobulbales</taxon>
        <taxon>Desulfobulbaceae</taxon>
        <taxon>Desulfurivibrio</taxon>
    </lineage>
</organism>
<dbReference type="InterPro" id="IPR047057">
    <property type="entry name" value="MerR_fam"/>
</dbReference>
<accession>A0A7C2TKC1</accession>